<dbReference type="InterPro" id="IPR000210">
    <property type="entry name" value="BTB/POZ_dom"/>
</dbReference>
<proteinExistence type="predicted"/>
<gene>
    <name evidence="2" type="ORF">MYCGRDRAFT_96370</name>
</gene>
<dbReference type="Gene3D" id="3.30.710.10">
    <property type="entry name" value="Potassium Channel Kv1.1, Chain A"/>
    <property type="match status" value="1"/>
</dbReference>
<dbReference type="InParanoid" id="F9XLW8"/>
<dbReference type="KEGG" id="ztr:MYCGRDRAFT_96370"/>
<dbReference type="GeneID" id="13398438"/>
<dbReference type="RefSeq" id="XP_003849041.1">
    <property type="nucleotide sequence ID" value="XM_003848993.1"/>
</dbReference>
<name>F9XLW8_ZYMTI</name>
<dbReference type="InterPro" id="IPR011333">
    <property type="entry name" value="SKP1/BTB/POZ_sf"/>
</dbReference>
<dbReference type="EMBL" id="CM001205">
    <property type="protein sequence ID" value="EGP84017.1"/>
    <property type="molecule type" value="Genomic_DNA"/>
</dbReference>
<dbReference type="VEuPathDB" id="FungiDB:ZTRI_10.466"/>
<protein>
    <recommendedName>
        <fullName evidence="1">BTB domain-containing protein</fullName>
    </recommendedName>
</protein>
<dbReference type="PROSITE" id="PS50097">
    <property type="entry name" value="BTB"/>
    <property type="match status" value="1"/>
</dbReference>
<dbReference type="HOGENOM" id="CLU_1385147_0_0_1"/>
<accession>F9XLW8</accession>
<dbReference type="CDD" id="cd18186">
    <property type="entry name" value="BTB_POZ_ZBTB_KLHL-like"/>
    <property type="match status" value="1"/>
</dbReference>
<keyword evidence="3" id="KW-1185">Reference proteome</keyword>
<dbReference type="Pfam" id="PF00651">
    <property type="entry name" value="BTB"/>
    <property type="match status" value="1"/>
</dbReference>
<sequence length="197" mass="22806">MDTAGATTTLFNDPTYSDCIVMPEDGGRWHCHKRILFAASKLFHDEWSASEMCEGKDEICMDSCFSMRSVEVVLRFIYGSCEADLFEEEQKPDWYIAICITAWYAELPELLEMAIRGLRQALNVEKSARTLVCRIRWMRREVPEMIALADEVESERMPWMLGDDEARAIMRGDTIRAYFDRVLIMKKEDGAVKVPLR</sequence>
<evidence type="ECO:0000313" key="2">
    <source>
        <dbReference type="EMBL" id="EGP84017.1"/>
    </source>
</evidence>
<organism evidence="2 3">
    <name type="scientific">Zymoseptoria tritici (strain CBS 115943 / IPO323)</name>
    <name type="common">Speckled leaf blotch fungus</name>
    <name type="synonym">Septoria tritici</name>
    <dbReference type="NCBI Taxonomy" id="336722"/>
    <lineage>
        <taxon>Eukaryota</taxon>
        <taxon>Fungi</taxon>
        <taxon>Dikarya</taxon>
        <taxon>Ascomycota</taxon>
        <taxon>Pezizomycotina</taxon>
        <taxon>Dothideomycetes</taxon>
        <taxon>Dothideomycetidae</taxon>
        <taxon>Mycosphaerellales</taxon>
        <taxon>Mycosphaerellaceae</taxon>
        <taxon>Zymoseptoria</taxon>
    </lineage>
</organism>
<dbReference type="OrthoDB" id="6359816at2759"/>
<reference evidence="2 3" key="1">
    <citation type="journal article" date="2011" name="PLoS Genet.">
        <title>Finished genome of the fungal wheat pathogen Mycosphaerella graminicola reveals dispensome structure, chromosome plasticity, and stealth pathogenesis.</title>
        <authorList>
            <person name="Goodwin S.B."/>
            <person name="Ben M'barek S."/>
            <person name="Dhillon B."/>
            <person name="Wittenberg A.H.J."/>
            <person name="Crane C.F."/>
            <person name="Hane J.K."/>
            <person name="Foster A.J."/>
            <person name="Van der Lee T.A.J."/>
            <person name="Grimwood J."/>
            <person name="Aerts A."/>
            <person name="Antoniw J."/>
            <person name="Bailey A."/>
            <person name="Bluhm B."/>
            <person name="Bowler J."/>
            <person name="Bristow J."/>
            <person name="van der Burgt A."/>
            <person name="Canto-Canche B."/>
            <person name="Churchill A.C.L."/>
            <person name="Conde-Ferraez L."/>
            <person name="Cools H.J."/>
            <person name="Coutinho P.M."/>
            <person name="Csukai M."/>
            <person name="Dehal P."/>
            <person name="De Wit P."/>
            <person name="Donzelli B."/>
            <person name="van de Geest H.C."/>
            <person name="van Ham R.C.H.J."/>
            <person name="Hammond-Kosack K.E."/>
            <person name="Henrissat B."/>
            <person name="Kilian A."/>
            <person name="Kobayashi A.K."/>
            <person name="Koopmann E."/>
            <person name="Kourmpetis Y."/>
            <person name="Kuzniar A."/>
            <person name="Lindquist E."/>
            <person name="Lombard V."/>
            <person name="Maliepaard C."/>
            <person name="Martins N."/>
            <person name="Mehrabi R."/>
            <person name="Nap J.P.H."/>
            <person name="Ponomarenko A."/>
            <person name="Rudd J.J."/>
            <person name="Salamov A."/>
            <person name="Schmutz J."/>
            <person name="Schouten H.J."/>
            <person name="Shapiro H."/>
            <person name="Stergiopoulos I."/>
            <person name="Torriani S.F.F."/>
            <person name="Tu H."/>
            <person name="de Vries R.P."/>
            <person name="Waalwijk C."/>
            <person name="Ware S.B."/>
            <person name="Wiebenga A."/>
            <person name="Zwiers L.-H."/>
            <person name="Oliver R.P."/>
            <person name="Grigoriev I.V."/>
            <person name="Kema G.H.J."/>
        </authorList>
    </citation>
    <scope>NUCLEOTIDE SEQUENCE [LARGE SCALE GENOMIC DNA]</scope>
    <source>
        <strain evidence="3">CBS 115943 / IPO323</strain>
    </source>
</reference>
<dbReference type="SUPFAM" id="SSF54695">
    <property type="entry name" value="POZ domain"/>
    <property type="match status" value="1"/>
</dbReference>
<feature type="domain" description="BTB" evidence="1">
    <location>
        <begin position="17"/>
        <end position="78"/>
    </location>
</feature>
<dbReference type="AlphaFoldDB" id="F9XLW8"/>
<dbReference type="Proteomes" id="UP000008062">
    <property type="component" value="Chromosome 10"/>
</dbReference>
<evidence type="ECO:0000259" key="1">
    <source>
        <dbReference type="PROSITE" id="PS50097"/>
    </source>
</evidence>
<evidence type="ECO:0000313" key="3">
    <source>
        <dbReference type="Proteomes" id="UP000008062"/>
    </source>
</evidence>